<dbReference type="Pfam" id="PF00691">
    <property type="entry name" value="OmpA"/>
    <property type="match status" value="1"/>
</dbReference>
<keyword evidence="5" id="KW-0564">Palmitate</keyword>
<keyword evidence="8" id="KW-0131">Cell cycle</keyword>
<protein>
    <submittedName>
        <fullName evidence="11">Tol-Pal system peptidoglycan-associated lipoprotein PAL</fullName>
    </submittedName>
</protein>
<dbReference type="InterPro" id="IPR014169">
    <property type="entry name" value="Pal_lipo_C"/>
</dbReference>
<dbReference type="PANTHER" id="PTHR30329">
    <property type="entry name" value="STATOR ELEMENT OF FLAGELLAR MOTOR COMPLEX"/>
    <property type="match status" value="1"/>
</dbReference>
<dbReference type="NCBIfam" id="TIGR02802">
    <property type="entry name" value="Pal_lipo"/>
    <property type="match status" value="1"/>
</dbReference>
<evidence type="ECO:0000256" key="9">
    <source>
        <dbReference type="SAM" id="MobiDB-lite"/>
    </source>
</evidence>
<dbReference type="EMBL" id="UOGA01000090">
    <property type="protein sequence ID" value="VAX17251.1"/>
    <property type="molecule type" value="Genomic_DNA"/>
</dbReference>
<name>A0A3B1BRS6_9ZZZZ</name>
<dbReference type="HAMAP" id="MF_02204">
    <property type="entry name" value="Pal"/>
    <property type="match status" value="1"/>
</dbReference>
<reference evidence="11" key="1">
    <citation type="submission" date="2018-06" db="EMBL/GenBank/DDBJ databases">
        <authorList>
            <person name="Zhirakovskaya E."/>
        </authorList>
    </citation>
    <scope>NUCLEOTIDE SEQUENCE</scope>
</reference>
<evidence type="ECO:0000256" key="6">
    <source>
        <dbReference type="ARBA" id="ARBA00023237"/>
    </source>
</evidence>
<dbReference type="PROSITE" id="PS51123">
    <property type="entry name" value="OMPA_2"/>
    <property type="match status" value="1"/>
</dbReference>
<dbReference type="InterPro" id="IPR006665">
    <property type="entry name" value="OmpA-like"/>
</dbReference>
<comment type="subcellular location">
    <subcellularLocation>
        <location evidence="1">Cell outer membrane</location>
    </subcellularLocation>
</comment>
<dbReference type="GO" id="GO:0009279">
    <property type="term" value="C:cell outer membrane"/>
    <property type="evidence" value="ECO:0007669"/>
    <property type="project" value="UniProtKB-SubCell"/>
</dbReference>
<sequence>MSQMQSNFFRAASLALAMAVFLTMGACTKKVVKETEPDTGAAAEEVTTAEDQEQMGQRDVGYAAESALKDINFEYDKSDITPEARSVLQDSADWIRSNADTKVQIEGHCDERGTEEYNLALGERRANAVKNYLVSLGVEGDRLYTISYGEELPLDPGHDDAAWAKNR</sequence>
<dbReference type="SUPFAM" id="SSF103088">
    <property type="entry name" value="OmpA-like"/>
    <property type="match status" value="1"/>
</dbReference>
<dbReference type="CDD" id="cd07185">
    <property type="entry name" value="OmpA_C-like"/>
    <property type="match status" value="1"/>
</dbReference>
<evidence type="ECO:0000256" key="2">
    <source>
        <dbReference type="ARBA" id="ARBA00022618"/>
    </source>
</evidence>
<keyword evidence="7 11" id="KW-0449">Lipoprotein</keyword>
<feature type="domain" description="OmpA-like" evidence="10">
    <location>
        <begin position="60"/>
        <end position="167"/>
    </location>
</feature>
<evidence type="ECO:0000256" key="1">
    <source>
        <dbReference type="ARBA" id="ARBA00004442"/>
    </source>
</evidence>
<keyword evidence="3" id="KW-0732">Signal</keyword>
<accession>A0A3B1BRS6</accession>
<dbReference type="InterPro" id="IPR050330">
    <property type="entry name" value="Bact_OuterMem_StrucFunc"/>
</dbReference>
<proteinExistence type="inferred from homology"/>
<dbReference type="GO" id="GO:0051301">
    <property type="term" value="P:cell division"/>
    <property type="evidence" value="ECO:0007669"/>
    <property type="project" value="UniProtKB-KW"/>
</dbReference>
<evidence type="ECO:0000313" key="11">
    <source>
        <dbReference type="EMBL" id="VAX17251.1"/>
    </source>
</evidence>
<evidence type="ECO:0000256" key="8">
    <source>
        <dbReference type="ARBA" id="ARBA00023306"/>
    </source>
</evidence>
<gene>
    <name evidence="11" type="ORF">MNBD_NITROSPINAE04-5</name>
</gene>
<evidence type="ECO:0000256" key="7">
    <source>
        <dbReference type="ARBA" id="ARBA00023288"/>
    </source>
</evidence>
<keyword evidence="2" id="KW-0132">Cell division</keyword>
<organism evidence="11">
    <name type="scientific">hydrothermal vent metagenome</name>
    <dbReference type="NCBI Taxonomy" id="652676"/>
    <lineage>
        <taxon>unclassified sequences</taxon>
        <taxon>metagenomes</taxon>
        <taxon>ecological metagenomes</taxon>
    </lineage>
</organism>
<feature type="region of interest" description="Disordered" evidence="9">
    <location>
        <begin position="37"/>
        <end position="56"/>
    </location>
</feature>
<evidence type="ECO:0000256" key="5">
    <source>
        <dbReference type="ARBA" id="ARBA00023139"/>
    </source>
</evidence>
<dbReference type="PRINTS" id="PR01021">
    <property type="entry name" value="OMPADOMAIN"/>
</dbReference>
<dbReference type="AlphaFoldDB" id="A0A3B1BRS6"/>
<feature type="non-terminal residue" evidence="11">
    <location>
        <position position="167"/>
    </location>
</feature>
<dbReference type="InterPro" id="IPR006664">
    <property type="entry name" value="OMP_bac"/>
</dbReference>
<keyword evidence="6" id="KW-0998">Cell outer membrane</keyword>
<evidence type="ECO:0000259" key="10">
    <source>
        <dbReference type="PROSITE" id="PS51123"/>
    </source>
</evidence>
<evidence type="ECO:0000256" key="4">
    <source>
        <dbReference type="ARBA" id="ARBA00023136"/>
    </source>
</evidence>
<dbReference type="PANTHER" id="PTHR30329:SF21">
    <property type="entry name" value="LIPOPROTEIN YIAD-RELATED"/>
    <property type="match status" value="1"/>
</dbReference>
<evidence type="ECO:0000256" key="3">
    <source>
        <dbReference type="ARBA" id="ARBA00022729"/>
    </source>
</evidence>
<dbReference type="Gene3D" id="3.30.1330.60">
    <property type="entry name" value="OmpA-like domain"/>
    <property type="match status" value="1"/>
</dbReference>
<dbReference type="InterPro" id="IPR036737">
    <property type="entry name" value="OmpA-like_sf"/>
</dbReference>
<dbReference type="InterPro" id="IPR039001">
    <property type="entry name" value="Pal"/>
</dbReference>
<keyword evidence="4" id="KW-0472">Membrane</keyword>